<dbReference type="Proteomes" id="UP000011087">
    <property type="component" value="Unassembled WGS sequence"/>
</dbReference>
<dbReference type="EnsemblProtists" id="EKX30897">
    <property type="protein sequence ID" value="EKX30897"/>
    <property type="gene ID" value="GUITHDRAFT_122899"/>
</dbReference>
<dbReference type="OMA" id="REQECME"/>
<evidence type="ECO:0000313" key="3">
    <source>
        <dbReference type="Proteomes" id="UP000011087"/>
    </source>
</evidence>
<protein>
    <submittedName>
        <fullName evidence="2">Uncharacterized protein</fullName>
    </submittedName>
</protein>
<keyword evidence="3" id="KW-1185">Reference proteome</keyword>
<evidence type="ECO:0000256" key="1">
    <source>
        <dbReference type="SAM" id="MobiDB-lite"/>
    </source>
</evidence>
<evidence type="ECO:0000313" key="2">
    <source>
        <dbReference type="EnsemblProtists" id="EKX30897"/>
    </source>
</evidence>
<reference evidence="3" key="1">
    <citation type="journal article" date="2012" name="Nature">
        <title>Algal genomes reveal evolutionary mosaicism and the fate of nucleomorphs.</title>
        <authorList>
            <consortium name="DOE Joint Genome Institute"/>
            <person name="Curtis B.A."/>
            <person name="Tanifuji G."/>
            <person name="Burki F."/>
            <person name="Gruber A."/>
            <person name="Irimia M."/>
            <person name="Maruyama S."/>
            <person name="Arias M.C."/>
            <person name="Ball S.G."/>
            <person name="Gile G.H."/>
            <person name="Hirakawa Y."/>
            <person name="Hopkins J.F."/>
            <person name="Kuo A."/>
            <person name="Rensing S.A."/>
            <person name="Schmutz J."/>
            <person name="Symeonidi A."/>
            <person name="Elias M."/>
            <person name="Eveleigh R.J."/>
            <person name="Herman E.K."/>
            <person name="Klute M.J."/>
            <person name="Nakayama T."/>
            <person name="Obornik M."/>
            <person name="Reyes-Prieto A."/>
            <person name="Armbrust E.V."/>
            <person name="Aves S.J."/>
            <person name="Beiko R.G."/>
            <person name="Coutinho P."/>
            <person name="Dacks J.B."/>
            <person name="Durnford D.G."/>
            <person name="Fast N.M."/>
            <person name="Green B.R."/>
            <person name="Grisdale C.J."/>
            <person name="Hempel F."/>
            <person name="Henrissat B."/>
            <person name="Hoppner M.P."/>
            <person name="Ishida K."/>
            <person name="Kim E."/>
            <person name="Koreny L."/>
            <person name="Kroth P.G."/>
            <person name="Liu Y."/>
            <person name="Malik S.B."/>
            <person name="Maier U.G."/>
            <person name="McRose D."/>
            <person name="Mock T."/>
            <person name="Neilson J.A."/>
            <person name="Onodera N.T."/>
            <person name="Poole A.M."/>
            <person name="Pritham E.J."/>
            <person name="Richards T.A."/>
            <person name="Rocap G."/>
            <person name="Roy S.W."/>
            <person name="Sarai C."/>
            <person name="Schaack S."/>
            <person name="Shirato S."/>
            <person name="Slamovits C.H."/>
            <person name="Spencer D.F."/>
            <person name="Suzuki S."/>
            <person name="Worden A.Z."/>
            <person name="Zauner S."/>
            <person name="Barry K."/>
            <person name="Bell C."/>
            <person name="Bharti A.K."/>
            <person name="Crow J.A."/>
            <person name="Grimwood J."/>
            <person name="Kramer R."/>
            <person name="Lindquist E."/>
            <person name="Lucas S."/>
            <person name="Salamov A."/>
            <person name="McFadden G.I."/>
            <person name="Lane C.E."/>
            <person name="Keeling P.J."/>
            <person name="Gray M.W."/>
            <person name="Grigoriev I.V."/>
            <person name="Archibald J.M."/>
        </authorList>
    </citation>
    <scope>NUCLEOTIDE SEQUENCE</scope>
    <source>
        <strain evidence="3">CCMP2712</strain>
    </source>
</reference>
<proteinExistence type="predicted"/>
<accession>A0A0C3SGV9</accession>
<organism evidence="2 3">
    <name type="scientific">Guillardia theta (strain CCMP2712)</name>
    <name type="common">Cryptophyte</name>
    <dbReference type="NCBI Taxonomy" id="905079"/>
    <lineage>
        <taxon>Eukaryota</taxon>
        <taxon>Cryptophyceae</taxon>
        <taxon>Pyrenomonadales</taxon>
        <taxon>Geminigeraceae</taxon>
        <taxon>Guillardia</taxon>
    </lineage>
</organism>
<feature type="compositionally biased region" description="Polar residues" evidence="1">
    <location>
        <begin position="1"/>
        <end position="17"/>
    </location>
</feature>
<reference evidence="2" key="3">
    <citation type="submission" date="2016-03" db="UniProtKB">
        <authorList>
            <consortium name="EnsemblProtists"/>
        </authorList>
    </citation>
    <scope>IDENTIFICATION</scope>
</reference>
<reference evidence="3" key="2">
    <citation type="submission" date="2012-11" db="EMBL/GenBank/DDBJ databases">
        <authorList>
            <person name="Kuo A."/>
            <person name="Curtis B.A."/>
            <person name="Tanifuji G."/>
            <person name="Burki F."/>
            <person name="Gruber A."/>
            <person name="Irimia M."/>
            <person name="Maruyama S."/>
            <person name="Arias M.C."/>
            <person name="Ball S.G."/>
            <person name="Gile G.H."/>
            <person name="Hirakawa Y."/>
            <person name="Hopkins J.F."/>
            <person name="Rensing S.A."/>
            <person name="Schmutz J."/>
            <person name="Symeonidi A."/>
            <person name="Elias M."/>
            <person name="Eveleigh R.J."/>
            <person name="Herman E.K."/>
            <person name="Klute M.J."/>
            <person name="Nakayama T."/>
            <person name="Obornik M."/>
            <person name="Reyes-Prieto A."/>
            <person name="Armbrust E.V."/>
            <person name="Aves S.J."/>
            <person name="Beiko R.G."/>
            <person name="Coutinho P."/>
            <person name="Dacks J.B."/>
            <person name="Durnford D.G."/>
            <person name="Fast N.M."/>
            <person name="Green B.R."/>
            <person name="Grisdale C."/>
            <person name="Hempe F."/>
            <person name="Henrissat B."/>
            <person name="Hoppner M.P."/>
            <person name="Ishida K.-I."/>
            <person name="Kim E."/>
            <person name="Koreny L."/>
            <person name="Kroth P.G."/>
            <person name="Liu Y."/>
            <person name="Malik S.-B."/>
            <person name="Maier U.G."/>
            <person name="McRose D."/>
            <person name="Mock T."/>
            <person name="Neilson J.A."/>
            <person name="Onodera N.T."/>
            <person name="Poole A.M."/>
            <person name="Pritham E.J."/>
            <person name="Richards T.A."/>
            <person name="Rocap G."/>
            <person name="Roy S.W."/>
            <person name="Sarai C."/>
            <person name="Schaack S."/>
            <person name="Shirato S."/>
            <person name="Slamovits C.H."/>
            <person name="Spencer D.F."/>
            <person name="Suzuki S."/>
            <person name="Worden A.Z."/>
            <person name="Zauner S."/>
            <person name="Barry K."/>
            <person name="Bell C."/>
            <person name="Bharti A.K."/>
            <person name="Crow J.A."/>
            <person name="Grimwood J."/>
            <person name="Kramer R."/>
            <person name="Lindquist E."/>
            <person name="Lucas S."/>
            <person name="Salamov A."/>
            <person name="McFadden G.I."/>
            <person name="Lane C.E."/>
            <person name="Keeling P.J."/>
            <person name="Gray M.W."/>
            <person name="Grigoriev I.V."/>
            <person name="Archibald J.M."/>
        </authorList>
    </citation>
    <scope>NUCLEOTIDE SEQUENCE</scope>
    <source>
        <strain evidence="3">CCMP2712</strain>
    </source>
</reference>
<sequence length="346" mass="39943">MSHRPSQAISPSASTAAGSPDSLPSFDNYSAQRSPRIQRPIPYSINRISFSPEPLTLGAEWSTCWSYELLKRYWEFGLQADRLLHIFNNLPAQLQHTISYGLATLLNALNKKSSRAHEEGGGGGGGGGGGEGYGSSCPPDSSMYWLEEDMWNKNEQVAFLRILWDPVNHRRTDFFTNDMMPRLCGIHKEELVTRFASHDAPMCMTDLEFICYIIDDVLNCDKKTLVRYFRYGYWNDELGPRCVLVQHIKDKQLDWKGRSYCTKHYMRAVSAEEFDEAQRRDPNCTRPLMWSTGDLRRADELSRDYKIDREQECMENLLATEEGRLKLQLLEEQVKFQVSQMVQHFR</sequence>
<dbReference type="AlphaFoldDB" id="A0A0C3SGV9"/>
<name>A0A0C3SGV9_GUITC</name>
<feature type="region of interest" description="Disordered" evidence="1">
    <location>
        <begin position="1"/>
        <end position="33"/>
    </location>
</feature>